<comment type="caution">
    <text evidence="2">The sequence shown here is derived from an EMBL/GenBank/DDBJ whole genome shotgun (WGS) entry which is preliminary data.</text>
</comment>
<dbReference type="Pfam" id="PF10471">
    <property type="entry name" value="ANAPC_CDC26"/>
    <property type="match status" value="1"/>
</dbReference>
<dbReference type="GO" id="GO:0005680">
    <property type="term" value="C:anaphase-promoting complex"/>
    <property type="evidence" value="ECO:0007669"/>
    <property type="project" value="InterPro"/>
</dbReference>
<dbReference type="GO" id="GO:0031145">
    <property type="term" value="P:anaphase-promoting complex-dependent catabolic process"/>
    <property type="evidence" value="ECO:0007669"/>
    <property type="project" value="InterPro"/>
</dbReference>
<keyword evidence="3" id="KW-1185">Reference proteome</keyword>
<dbReference type="AlphaFoldDB" id="A0A9N9PRY2"/>
<evidence type="ECO:0000256" key="1">
    <source>
        <dbReference type="ARBA" id="ARBA00022786"/>
    </source>
</evidence>
<dbReference type="OrthoDB" id="5302254at2759"/>
<protein>
    <recommendedName>
        <fullName evidence="4">Anaphase-promoting complex, subunit CDC26</fullName>
    </recommendedName>
</protein>
<dbReference type="EMBL" id="CAJVRM010000058">
    <property type="protein sequence ID" value="CAG8972973.1"/>
    <property type="molecule type" value="Genomic_DNA"/>
</dbReference>
<evidence type="ECO:0008006" key="4">
    <source>
        <dbReference type="Google" id="ProtNLM"/>
    </source>
</evidence>
<proteinExistence type="predicted"/>
<keyword evidence="1" id="KW-0833">Ubl conjugation pathway</keyword>
<organism evidence="2 3">
    <name type="scientific">Hymenoscyphus albidus</name>
    <dbReference type="NCBI Taxonomy" id="595503"/>
    <lineage>
        <taxon>Eukaryota</taxon>
        <taxon>Fungi</taxon>
        <taxon>Dikarya</taxon>
        <taxon>Ascomycota</taxon>
        <taxon>Pezizomycotina</taxon>
        <taxon>Leotiomycetes</taxon>
        <taxon>Helotiales</taxon>
        <taxon>Helotiaceae</taxon>
        <taxon>Hymenoscyphus</taxon>
    </lineage>
</organism>
<dbReference type="Proteomes" id="UP000701801">
    <property type="component" value="Unassembled WGS sequence"/>
</dbReference>
<reference evidence="2" key="1">
    <citation type="submission" date="2021-07" db="EMBL/GenBank/DDBJ databases">
        <authorList>
            <person name="Durling M."/>
        </authorList>
    </citation>
    <scope>NUCLEOTIDE SEQUENCE</scope>
</reference>
<dbReference type="InterPro" id="IPR018860">
    <property type="entry name" value="APC_suCDC26"/>
</dbReference>
<accession>A0A9N9PRY2</accession>
<gene>
    <name evidence="2" type="ORF">HYALB_00008333</name>
</gene>
<evidence type="ECO:0000313" key="2">
    <source>
        <dbReference type="EMBL" id="CAG8972973.1"/>
    </source>
</evidence>
<name>A0A9N9PRY2_9HELO</name>
<evidence type="ECO:0000313" key="3">
    <source>
        <dbReference type="Proteomes" id="UP000701801"/>
    </source>
</evidence>
<sequence length="81" mass="9154">MLRRKPTAITLTTEDVAIYEDTRAREAQLLEQAAYQQQKAHHQQGNNTLQNKNPNLAEERVLRGVKTREERLGIAGNGGRS</sequence>